<dbReference type="EC" id="2.7.2.4" evidence="15"/>
<evidence type="ECO:0000313" key="19">
    <source>
        <dbReference type="Proteomes" id="UP000297776"/>
    </source>
</evidence>
<comment type="caution">
    <text evidence="18">The sequence shown here is derived from an EMBL/GenBank/DDBJ whole genome shotgun (WGS) entry which is preliminary data.</text>
</comment>
<feature type="binding site" evidence="14">
    <location>
        <begin position="175"/>
        <end position="176"/>
    </location>
    <ligand>
        <name>ATP</name>
        <dbReference type="ChEBI" id="CHEBI:30616"/>
    </ligand>
</feature>
<evidence type="ECO:0000256" key="1">
    <source>
        <dbReference type="ARBA" id="ARBA00003121"/>
    </source>
</evidence>
<feature type="binding site" evidence="14">
    <location>
        <position position="52"/>
    </location>
    <ligand>
        <name>substrate</name>
    </ligand>
</feature>
<dbReference type="NCBIfam" id="TIGR00657">
    <property type="entry name" value="asp_kinases"/>
    <property type="match status" value="1"/>
</dbReference>
<keyword evidence="8 14" id="KW-0547">Nucleotide-binding</keyword>
<dbReference type="Pfam" id="PF00696">
    <property type="entry name" value="AA_kinase"/>
    <property type="match status" value="1"/>
</dbReference>
<dbReference type="Gene3D" id="3.30.2130.10">
    <property type="entry name" value="VC0802-like"/>
    <property type="match status" value="1"/>
</dbReference>
<evidence type="ECO:0000256" key="7">
    <source>
        <dbReference type="ARBA" id="ARBA00022679"/>
    </source>
</evidence>
<sequence length="394" mass="43068">MPISVLKFGGTSLSEAFKRDMAVKNVECELEQQNQVIIVVSAMGRMGAPYATDTLLSLTDPLLLPPHQKSLLLSCGEIISAAMFSAALHRNGIKSEILTGKQAGIKTNGTYNADIYSVNTHAIYSELKNTNVIIIPGFQGEDQEGRISTLGRGGSDTSACAIAASIGAIHCKLFTDVAGIMSGDPHIVDHAEVVKILSYDEAFHLAHQGAKVIHPKAVEWARKGNIPVWTGDLSAEDGTWIGLEADHEESIHSVTAVENLVQIAVQAQDCDFIFRILAEKGISIDLISIQPKEVKFTIQDVFFFDLKRILDEKYIYFKSRHNVAKVALIGSSIAGRPGIASSIVSLLTENKINIWQTADSHMTFWVLLDGEKSIQAQQLLHQFFINNELVTTQE</sequence>
<comment type="similarity">
    <text evidence="5 15">Belongs to the aspartokinase family.</text>
</comment>
<dbReference type="PROSITE" id="PS00324">
    <property type="entry name" value="ASPARTOKINASE"/>
    <property type="match status" value="1"/>
</dbReference>
<evidence type="ECO:0000256" key="13">
    <source>
        <dbReference type="ARBA" id="ARBA00047872"/>
    </source>
</evidence>
<evidence type="ECO:0000256" key="12">
    <source>
        <dbReference type="ARBA" id="ARBA00023154"/>
    </source>
</evidence>
<evidence type="ECO:0000256" key="5">
    <source>
        <dbReference type="ARBA" id="ARBA00010122"/>
    </source>
</evidence>
<organism evidence="18 19">
    <name type="scientific">Jeotgalibacillus salarius</name>
    <dbReference type="NCBI Taxonomy" id="546023"/>
    <lineage>
        <taxon>Bacteria</taxon>
        <taxon>Bacillati</taxon>
        <taxon>Bacillota</taxon>
        <taxon>Bacilli</taxon>
        <taxon>Bacillales</taxon>
        <taxon>Caryophanaceae</taxon>
        <taxon>Jeotgalibacillus</taxon>
    </lineage>
</organism>
<dbReference type="PANTHER" id="PTHR21499">
    <property type="entry name" value="ASPARTATE KINASE"/>
    <property type="match status" value="1"/>
</dbReference>
<accession>A0A4Y8LMX9</accession>
<dbReference type="GO" id="GO:0009088">
    <property type="term" value="P:threonine biosynthetic process"/>
    <property type="evidence" value="ECO:0007669"/>
    <property type="project" value="UniProtKB-UniPathway"/>
</dbReference>
<keyword evidence="7 15" id="KW-0808">Transferase</keyword>
<proteinExistence type="inferred from homology"/>
<dbReference type="Gene3D" id="3.40.1160.10">
    <property type="entry name" value="Acetylglutamate kinase-like"/>
    <property type="match status" value="1"/>
</dbReference>
<dbReference type="InterPro" id="IPR036393">
    <property type="entry name" value="AceGlu_kinase-like_sf"/>
</dbReference>
<evidence type="ECO:0000256" key="14">
    <source>
        <dbReference type="PIRSR" id="PIRSR000726-1"/>
    </source>
</evidence>
<dbReference type="AlphaFoldDB" id="A0A4Y8LMX9"/>
<evidence type="ECO:0000256" key="11">
    <source>
        <dbReference type="ARBA" id="ARBA00022915"/>
    </source>
</evidence>
<keyword evidence="9 15" id="KW-0418">Kinase</keyword>
<dbReference type="SUPFAM" id="SSF55021">
    <property type="entry name" value="ACT-like"/>
    <property type="match status" value="2"/>
</dbReference>
<evidence type="ECO:0000256" key="6">
    <source>
        <dbReference type="ARBA" id="ARBA00022605"/>
    </source>
</evidence>
<dbReference type="SUPFAM" id="SSF53633">
    <property type="entry name" value="Carbamate kinase-like"/>
    <property type="match status" value="1"/>
</dbReference>
<dbReference type="RefSeq" id="WP_134379582.1">
    <property type="nucleotide sequence ID" value="NZ_SORX01000002.1"/>
</dbReference>
<dbReference type="UniPathway" id="UPA00050">
    <property type="reaction ID" value="UER00461"/>
</dbReference>
<evidence type="ECO:0000256" key="3">
    <source>
        <dbReference type="ARBA" id="ARBA00004986"/>
    </source>
</evidence>
<dbReference type="InterPro" id="IPR001048">
    <property type="entry name" value="Asp/Glu/Uridylate_kinase"/>
</dbReference>
<dbReference type="InterPro" id="IPR027795">
    <property type="entry name" value="CASTOR_ACT_dom"/>
</dbReference>
<dbReference type="InterPro" id="IPR018042">
    <property type="entry name" value="Aspartate_kinase_CS"/>
</dbReference>
<keyword evidence="19" id="KW-1185">Reference proteome</keyword>
<dbReference type="InterPro" id="IPR001341">
    <property type="entry name" value="Asp_kinase"/>
</dbReference>
<comment type="pathway">
    <text evidence="4 16">Amino-acid biosynthesis; L-threonine biosynthesis; L-threonine from L-aspartate: step 1/5.</text>
</comment>
<dbReference type="GO" id="GO:0009090">
    <property type="term" value="P:homoserine biosynthetic process"/>
    <property type="evidence" value="ECO:0007669"/>
    <property type="project" value="TreeGrafter"/>
</dbReference>
<feature type="binding site" evidence="14">
    <location>
        <begin position="7"/>
        <end position="10"/>
    </location>
    <ligand>
        <name>ATP</name>
        <dbReference type="ChEBI" id="CHEBI:30616"/>
    </ligand>
</feature>
<dbReference type="UniPathway" id="UPA00051">
    <property type="reaction ID" value="UER00462"/>
</dbReference>
<dbReference type="GO" id="GO:0019877">
    <property type="term" value="P:diaminopimelate biosynthetic process"/>
    <property type="evidence" value="ECO:0007669"/>
    <property type="project" value="UniProtKB-KW"/>
</dbReference>
<protein>
    <recommendedName>
        <fullName evidence="15">Aspartokinase</fullName>
        <ecNumber evidence="15">2.7.2.4</ecNumber>
    </recommendedName>
</protein>
<dbReference type="Pfam" id="PF13840">
    <property type="entry name" value="ACT_7"/>
    <property type="match status" value="1"/>
</dbReference>
<dbReference type="EMBL" id="SORX01000002">
    <property type="protein sequence ID" value="TFE02811.1"/>
    <property type="molecule type" value="Genomic_DNA"/>
</dbReference>
<comment type="pathway">
    <text evidence="2 16">Amino-acid biosynthesis; L-lysine biosynthesis via DAP pathway; (S)-tetrahydrodipicolinate from L-aspartate: step 1/4.</text>
</comment>
<evidence type="ECO:0000256" key="8">
    <source>
        <dbReference type="ARBA" id="ARBA00022741"/>
    </source>
</evidence>
<dbReference type="GO" id="GO:0005829">
    <property type="term" value="C:cytosol"/>
    <property type="evidence" value="ECO:0007669"/>
    <property type="project" value="TreeGrafter"/>
</dbReference>
<evidence type="ECO:0000256" key="16">
    <source>
        <dbReference type="RuleBase" id="RU004249"/>
    </source>
</evidence>
<keyword evidence="6 16" id="KW-0028">Amino-acid biosynthesis</keyword>
<feature type="domain" description="ACT" evidence="17">
    <location>
        <begin position="328"/>
        <end position="394"/>
    </location>
</feature>
<feature type="binding site" evidence="14">
    <location>
        <position position="77"/>
    </location>
    <ligand>
        <name>substrate</name>
    </ligand>
</feature>
<dbReference type="PROSITE" id="PS51671">
    <property type="entry name" value="ACT"/>
    <property type="match status" value="1"/>
</dbReference>
<comment type="pathway">
    <text evidence="3 16">Amino-acid biosynthesis; L-methionine biosynthesis via de novo pathway; L-homoserine from L-aspartate: step 1/3.</text>
</comment>
<evidence type="ECO:0000256" key="15">
    <source>
        <dbReference type="RuleBase" id="RU003448"/>
    </source>
</evidence>
<gene>
    <name evidence="18" type="ORF">E2626_03120</name>
</gene>
<keyword evidence="12" id="KW-0457">Lysine biosynthesis</keyword>
<feature type="binding site" evidence="14">
    <location>
        <begin position="211"/>
        <end position="212"/>
    </location>
    <ligand>
        <name>ATP</name>
        <dbReference type="ChEBI" id="CHEBI:30616"/>
    </ligand>
</feature>
<evidence type="ECO:0000259" key="17">
    <source>
        <dbReference type="PROSITE" id="PS51671"/>
    </source>
</evidence>
<evidence type="ECO:0000256" key="9">
    <source>
        <dbReference type="ARBA" id="ARBA00022777"/>
    </source>
</evidence>
<keyword evidence="11" id="KW-0220">Diaminopimelate biosynthesis</keyword>
<dbReference type="InterPro" id="IPR005260">
    <property type="entry name" value="Asp_kin_monofn"/>
</dbReference>
<evidence type="ECO:0000256" key="2">
    <source>
        <dbReference type="ARBA" id="ARBA00004766"/>
    </source>
</evidence>
<keyword evidence="10 14" id="KW-0067">ATP-binding</keyword>
<dbReference type="Proteomes" id="UP000297776">
    <property type="component" value="Unassembled WGS sequence"/>
</dbReference>
<reference evidence="18 19" key="1">
    <citation type="submission" date="2019-03" db="EMBL/GenBank/DDBJ databases">
        <authorList>
            <person name="Yang Y."/>
        </authorList>
    </citation>
    <scope>NUCLEOTIDE SEQUENCE [LARGE SCALE GENOMIC DNA]</scope>
    <source>
        <strain evidence="18 19">ASL-1</strain>
    </source>
</reference>
<dbReference type="PANTHER" id="PTHR21499:SF3">
    <property type="entry name" value="ASPARTOKINASE"/>
    <property type="match status" value="1"/>
</dbReference>
<dbReference type="GO" id="GO:0009089">
    <property type="term" value="P:lysine biosynthetic process via diaminopimelate"/>
    <property type="evidence" value="ECO:0007669"/>
    <property type="project" value="UniProtKB-UniPathway"/>
</dbReference>
<comment type="catalytic activity">
    <reaction evidence="13 15">
        <text>L-aspartate + ATP = 4-phospho-L-aspartate + ADP</text>
        <dbReference type="Rhea" id="RHEA:23776"/>
        <dbReference type="ChEBI" id="CHEBI:29991"/>
        <dbReference type="ChEBI" id="CHEBI:30616"/>
        <dbReference type="ChEBI" id="CHEBI:57535"/>
        <dbReference type="ChEBI" id="CHEBI:456216"/>
        <dbReference type="EC" id="2.7.2.4"/>
    </reaction>
</comment>
<dbReference type="GO" id="GO:0005524">
    <property type="term" value="F:ATP binding"/>
    <property type="evidence" value="ECO:0007669"/>
    <property type="project" value="UniProtKB-KW"/>
</dbReference>
<dbReference type="InterPro" id="IPR045865">
    <property type="entry name" value="ACT-like_dom_sf"/>
</dbReference>
<dbReference type="UniPathway" id="UPA00034">
    <property type="reaction ID" value="UER00015"/>
</dbReference>
<dbReference type="OrthoDB" id="9799110at2"/>
<evidence type="ECO:0000313" key="18">
    <source>
        <dbReference type="EMBL" id="TFE02811.1"/>
    </source>
</evidence>
<name>A0A4Y8LMX9_9BACL</name>
<evidence type="ECO:0000256" key="10">
    <source>
        <dbReference type="ARBA" id="ARBA00022840"/>
    </source>
</evidence>
<dbReference type="GO" id="GO:0004072">
    <property type="term" value="F:aspartate kinase activity"/>
    <property type="evidence" value="ECO:0007669"/>
    <property type="project" value="UniProtKB-EC"/>
</dbReference>
<dbReference type="PIRSF" id="PIRSF000726">
    <property type="entry name" value="Asp_kin"/>
    <property type="match status" value="1"/>
</dbReference>
<evidence type="ECO:0000256" key="4">
    <source>
        <dbReference type="ARBA" id="ARBA00005139"/>
    </source>
</evidence>
<dbReference type="InterPro" id="IPR002912">
    <property type="entry name" value="ACT_dom"/>
</dbReference>
<comment type="function">
    <text evidence="1">Catalyzes the phosphorylation of the beta-carboxyl group of aspartic acid with ATP to yield 4-phospho-L-aspartate, which is involved in the branched biosynthetic pathway leading to the biosynthesis of amino acids threonine, isoleucine and methionine.</text>
</comment>